<evidence type="ECO:0000259" key="5">
    <source>
        <dbReference type="Pfam" id="PF02558"/>
    </source>
</evidence>
<evidence type="ECO:0000256" key="2">
    <source>
        <dbReference type="ARBA" id="ARBA00022857"/>
    </source>
</evidence>
<dbReference type="SUPFAM" id="SSF48179">
    <property type="entry name" value="6-phosphogluconate dehydrogenase C-terminal domain-like"/>
    <property type="match status" value="1"/>
</dbReference>
<dbReference type="Gene3D" id="3.40.50.720">
    <property type="entry name" value="NAD(P)-binding Rossmann-like Domain"/>
    <property type="match status" value="1"/>
</dbReference>
<dbReference type="Pfam" id="PF02558">
    <property type="entry name" value="ApbA"/>
    <property type="match status" value="1"/>
</dbReference>
<dbReference type="NCBIfam" id="TIGR00745">
    <property type="entry name" value="apbA_panE"/>
    <property type="match status" value="1"/>
</dbReference>
<gene>
    <name evidence="7" type="ORF">GCM10009807_25250</name>
</gene>
<dbReference type="InterPro" id="IPR013332">
    <property type="entry name" value="KPR_N"/>
</dbReference>
<name>A0ABN2H119_9MICO</name>
<comment type="pathway">
    <text evidence="4">Cofactor biosynthesis; (R)-pantothenate biosynthesis; (R)-pantoate from 3-methyl-2-oxobutanoate: step 2/2.</text>
</comment>
<protein>
    <recommendedName>
        <fullName evidence="4">2-dehydropantoate 2-reductase</fullName>
        <ecNumber evidence="4">1.1.1.169</ecNumber>
    </recommendedName>
    <alternativeName>
        <fullName evidence="4">Ketopantoate reductase</fullName>
    </alternativeName>
</protein>
<dbReference type="Gene3D" id="1.10.1040.10">
    <property type="entry name" value="N-(1-d-carboxylethyl)-l-norvaline Dehydrogenase, domain 2"/>
    <property type="match status" value="1"/>
</dbReference>
<comment type="similarity">
    <text evidence="1 4">Belongs to the ketopantoate reductase family.</text>
</comment>
<dbReference type="EMBL" id="BAAAPK010000001">
    <property type="protein sequence ID" value="GAA1680224.1"/>
    <property type="molecule type" value="Genomic_DNA"/>
</dbReference>
<sequence length="339" mass="35609">MTAPRVAVLGSGANGSSIGADLVDAGVDVTLVEQWPAHVEAIRADGLTIIQPHGARTVHPRTLHLCQVAEERHPFDVVLIVMKAYDTRWAAELIGSALAPDGVVAAVQNGLTTDAVARAVGEHRTVGTVIEVSATMTEPGVVHRHTPPPRSWFAVDAGARGDRVADLLAHAGTVARFADIASAKWMKLVSNASVLVPTALLGAPMLDAIGVPGMRATMRDAGREALAVGRARGHRMLPIFGLEDSDLTESDEVVDRMLDILYDRFVVAGATTTVLQDWSKGRRSEAEDINGLIAAEGARLGVPTPVNAEIVRLARAVERGELEPGPSVAPALTGATSDQ</sequence>
<dbReference type="PANTHER" id="PTHR21708">
    <property type="entry name" value="PROBABLE 2-DEHYDROPANTOATE 2-REDUCTASE"/>
    <property type="match status" value="1"/>
</dbReference>
<keyword evidence="8" id="KW-1185">Reference proteome</keyword>
<keyword evidence="3 4" id="KW-0560">Oxidoreductase</keyword>
<accession>A0ABN2H119</accession>
<comment type="caution">
    <text evidence="7">The sequence shown here is derived from an EMBL/GenBank/DDBJ whole genome shotgun (WGS) entry which is preliminary data.</text>
</comment>
<organism evidence="7 8">
    <name type="scientific">Microbacterium lacus</name>
    <dbReference type="NCBI Taxonomy" id="415217"/>
    <lineage>
        <taxon>Bacteria</taxon>
        <taxon>Bacillati</taxon>
        <taxon>Actinomycetota</taxon>
        <taxon>Actinomycetes</taxon>
        <taxon>Micrococcales</taxon>
        <taxon>Microbacteriaceae</taxon>
        <taxon>Microbacterium</taxon>
    </lineage>
</organism>
<dbReference type="InterPro" id="IPR003710">
    <property type="entry name" value="ApbA"/>
</dbReference>
<reference evidence="7 8" key="1">
    <citation type="journal article" date="2019" name="Int. J. Syst. Evol. Microbiol.">
        <title>The Global Catalogue of Microorganisms (GCM) 10K type strain sequencing project: providing services to taxonomists for standard genome sequencing and annotation.</title>
        <authorList>
            <consortium name="The Broad Institute Genomics Platform"/>
            <consortium name="The Broad Institute Genome Sequencing Center for Infectious Disease"/>
            <person name="Wu L."/>
            <person name="Ma J."/>
        </authorList>
    </citation>
    <scope>NUCLEOTIDE SEQUENCE [LARGE SCALE GENOMIC DNA]</scope>
    <source>
        <strain evidence="7 8">JCM 15575</strain>
    </source>
</reference>
<evidence type="ECO:0000256" key="1">
    <source>
        <dbReference type="ARBA" id="ARBA00007870"/>
    </source>
</evidence>
<dbReference type="InterPro" id="IPR013752">
    <property type="entry name" value="KPA_reductase"/>
</dbReference>
<dbReference type="InterPro" id="IPR051402">
    <property type="entry name" value="KPR-Related"/>
</dbReference>
<keyword evidence="2 4" id="KW-0521">NADP</keyword>
<dbReference type="PANTHER" id="PTHR21708:SF26">
    <property type="entry name" value="2-DEHYDROPANTOATE 2-REDUCTASE"/>
    <property type="match status" value="1"/>
</dbReference>
<dbReference type="SUPFAM" id="SSF51735">
    <property type="entry name" value="NAD(P)-binding Rossmann-fold domains"/>
    <property type="match status" value="1"/>
</dbReference>
<dbReference type="Proteomes" id="UP001500596">
    <property type="component" value="Unassembled WGS sequence"/>
</dbReference>
<dbReference type="Pfam" id="PF08546">
    <property type="entry name" value="ApbA_C"/>
    <property type="match status" value="1"/>
</dbReference>
<comment type="catalytic activity">
    <reaction evidence="4">
        <text>(R)-pantoate + NADP(+) = 2-dehydropantoate + NADPH + H(+)</text>
        <dbReference type="Rhea" id="RHEA:16233"/>
        <dbReference type="ChEBI" id="CHEBI:11561"/>
        <dbReference type="ChEBI" id="CHEBI:15378"/>
        <dbReference type="ChEBI" id="CHEBI:15980"/>
        <dbReference type="ChEBI" id="CHEBI:57783"/>
        <dbReference type="ChEBI" id="CHEBI:58349"/>
        <dbReference type="EC" id="1.1.1.169"/>
    </reaction>
</comment>
<dbReference type="EC" id="1.1.1.169" evidence="4"/>
<dbReference type="InterPro" id="IPR008927">
    <property type="entry name" value="6-PGluconate_DH-like_C_sf"/>
</dbReference>
<evidence type="ECO:0000313" key="8">
    <source>
        <dbReference type="Proteomes" id="UP001500596"/>
    </source>
</evidence>
<keyword evidence="4" id="KW-0566">Pantothenate biosynthesis</keyword>
<evidence type="ECO:0000256" key="4">
    <source>
        <dbReference type="RuleBase" id="RU362068"/>
    </source>
</evidence>
<dbReference type="InterPro" id="IPR013328">
    <property type="entry name" value="6PGD_dom2"/>
</dbReference>
<evidence type="ECO:0000259" key="6">
    <source>
        <dbReference type="Pfam" id="PF08546"/>
    </source>
</evidence>
<proteinExistence type="inferred from homology"/>
<evidence type="ECO:0000313" key="7">
    <source>
        <dbReference type="EMBL" id="GAA1680224.1"/>
    </source>
</evidence>
<feature type="domain" description="Ketopantoate reductase C-terminal" evidence="6">
    <location>
        <begin position="179"/>
        <end position="318"/>
    </location>
</feature>
<dbReference type="InterPro" id="IPR036291">
    <property type="entry name" value="NAD(P)-bd_dom_sf"/>
</dbReference>
<comment type="function">
    <text evidence="4">Catalyzes the NADPH-dependent reduction of ketopantoate into pantoic acid.</text>
</comment>
<dbReference type="RefSeq" id="WP_344055120.1">
    <property type="nucleotide sequence ID" value="NZ_BAAAPK010000001.1"/>
</dbReference>
<feature type="domain" description="Ketopantoate reductase N-terminal" evidence="5">
    <location>
        <begin position="6"/>
        <end position="146"/>
    </location>
</feature>
<evidence type="ECO:0000256" key="3">
    <source>
        <dbReference type="ARBA" id="ARBA00023002"/>
    </source>
</evidence>